<feature type="compositionally biased region" description="Polar residues" evidence="1">
    <location>
        <begin position="331"/>
        <end position="346"/>
    </location>
</feature>
<reference evidence="4 5" key="1">
    <citation type="journal article" date="2016" name="Genome Biol. Evol.">
        <title>Divergent and convergent evolution of fungal pathogenicity.</title>
        <authorList>
            <person name="Shang Y."/>
            <person name="Xiao G."/>
            <person name="Zheng P."/>
            <person name="Cen K."/>
            <person name="Zhan S."/>
            <person name="Wang C."/>
        </authorList>
    </citation>
    <scope>NUCLEOTIDE SEQUENCE [LARGE SCALE GENOMIC DNA]</scope>
    <source>
        <strain evidence="4 5">RCEF 264</strain>
    </source>
</reference>
<evidence type="ECO:0000259" key="3">
    <source>
        <dbReference type="Pfam" id="PF23395"/>
    </source>
</evidence>
<feature type="domain" description="SAM-like" evidence="3">
    <location>
        <begin position="816"/>
        <end position="890"/>
    </location>
</feature>
<dbReference type="InterPro" id="IPR055528">
    <property type="entry name" value="DUF7102"/>
</dbReference>
<dbReference type="InterPro" id="IPR057559">
    <property type="entry name" value="SAM_6"/>
</dbReference>
<evidence type="ECO:0000256" key="1">
    <source>
        <dbReference type="SAM" id="MobiDB-lite"/>
    </source>
</evidence>
<sequence>MDHGLVATETYNHESQQVDAMEALAYARENDLFLGFETSDHLGYHHGVAAAEHLRMSRPERSLSHGHLRSLEIPQTSVAEAWTVPRRVAGVIESACRCLTADEQKSLEEKFCARPQKRNSALERPLLLSDPDEDSAELQRTAISLIDNEEHVRKYNLSRDVQGVEPFAVPEHACELASRLENSFQTEKMTISEQVVRLLVSMMNSMKWTDSDEAALLEQQTRYKSIIPQKCISPPLTPVSFPIDFFVPDGDVCLVSDASDFSSHGSEAVEQAERVATEKTGEVWSEDGGIQLDIGTSGVSMSAAVSPLSLDGLNELQKRLPEMIVQKQEETSLAPSSVSTGSNPSTERTDDARNCIPDVQLYDSIHQEPLFAVESSPKFESESSHLGLAYGEVTAETLLGLEDSNSVVLQAKMAVPTVGVNSSLPAWNDVSADALNMFHWIAEDTKEAFDSCHGEHDGGQEKEIFDSEVLQRRAEIGQAMLENSLDVDEPPLLASCLGDLSETLEPLLEIIRCMRTVNGCAFEEGFLEEPHEERQAPTKRPDAASWGDLMGRWKRRKQDNTEISITASSQDGPTTPSPSTQVIFKAPELLLGFNAFANLPCQPAQPESPKRSIGHNNELNHHPLPESEEELSSSSPVPPIDASDALPKLIFSIAVPRLLRAHIFSHLPTLDFVERDYQQYGSKDDASENDDADISIFPAIGIVMITMVGLRQSSGQRTSAFQKRVAKISAKYDHLRVLVYRNNKMTGDSDDLPELSPSDAMAIVQLQGFSRNLACRVSVHYVSGGERAVARWAASLICRRQPSNDKDRRAERFLAEAELTSELVLRRAGLNAYDAQIVLGVFQELGIEDGRKANTSAEDCVSQFMRMSPEERLQTFGSEIGCCRALENANISIHKSTSSNRACLLLSRQ</sequence>
<evidence type="ECO:0000313" key="4">
    <source>
        <dbReference type="EMBL" id="OAA57088.1"/>
    </source>
</evidence>
<keyword evidence="5" id="KW-1185">Reference proteome</keyword>
<protein>
    <submittedName>
        <fullName evidence="4">Uncharacterized protein</fullName>
    </submittedName>
</protein>
<name>A0A167PW77_9HYPO</name>
<comment type="caution">
    <text evidence="4">The sequence shown here is derived from an EMBL/GenBank/DDBJ whole genome shotgun (WGS) entry which is preliminary data.</text>
</comment>
<feature type="domain" description="DUF7102" evidence="2">
    <location>
        <begin position="657"/>
        <end position="802"/>
    </location>
</feature>
<proteinExistence type="predicted"/>
<feature type="region of interest" description="Disordered" evidence="1">
    <location>
        <begin position="601"/>
        <end position="638"/>
    </location>
</feature>
<dbReference type="Pfam" id="PF23394">
    <property type="entry name" value="DUF7102"/>
    <property type="match status" value="1"/>
</dbReference>
<gene>
    <name evidence="4" type="ORF">SPI_07469</name>
</gene>
<accession>A0A167PW77</accession>
<evidence type="ECO:0000259" key="2">
    <source>
        <dbReference type="Pfam" id="PF23394"/>
    </source>
</evidence>
<feature type="compositionally biased region" description="Basic and acidic residues" evidence="1">
    <location>
        <begin position="529"/>
        <end position="542"/>
    </location>
</feature>
<dbReference type="Proteomes" id="UP000076874">
    <property type="component" value="Unassembled WGS sequence"/>
</dbReference>
<evidence type="ECO:0000313" key="5">
    <source>
        <dbReference type="Proteomes" id="UP000076874"/>
    </source>
</evidence>
<dbReference type="OrthoDB" id="3647246at2759"/>
<dbReference type="Pfam" id="PF23395">
    <property type="entry name" value="SAM_6"/>
    <property type="match status" value="1"/>
</dbReference>
<dbReference type="EMBL" id="AZHD01000015">
    <property type="protein sequence ID" value="OAA57088.1"/>
    <property type="molecule type" value="Genomic_DNA"/>
</dbReference>
<feature type="region of interest" description="Disordered" evidence="1">
    <location>
        <begin position="327"/>
        <end position="351"/>
    </location>
</feature>
<dbReference type="AlphaFoldDB" id="A0A167PW77"/>
<organism evidence="4 5">
    <name type="scientific">Niveomyces insectorum RCEF 264</name>
    <dbReference type="NCBI Taxonomy" id="1081102"/>
    <lineage>
        <taxon>Eukaryota</taxon>
        <taxon>Fungi</taxon>
        <taxon>Dikarya</taxon>
        <taxon>Ascomycota</taxon>
        <taxon>Pezizomycotina</taxon>
        <taxon>Sordariomycetes</taxon>
        <taxon>Hypocreomycetidae</taxon>
        <taxon>Hypocreales</taxon>
        <taxon>Cordycipitaceae</taxon>
        <taxon>Niveomyces</taxon>
    </lineage>
</organism>
<feature type="region of interest" description="Disordered" evidence="1">
    <location>
        <begin position="529"/>
        <end position="548"/>
    </location>
</feature>